<feature type="transmembrane region" description="Helical" evidence="1">
    <location>
        <begin position="6"/>
        <end position="26"/>
    </location>
</feature>
<sequence length="101" mass="11253">MEAPMLEFIGRMLLGVLDFVLDLYLIRVIRRGRGHPPRPMAEDAANLALWEWLILPIYGLAAVLAGFLMRAAGAPVFLCVAMPGIVALVCALRSFRKWMDL</sequence>
<evidence type="ECO:0000256" key="1">
    <source>
        <dbReference type="SAM" id="Phobius"/>
    </source>
</evidence>
<keyword evidence="1" id="KW-0472">Membrane</keyword>
<reference evidence="2 3" key="1">
    <citation type="submission" date="2016-10" db="EMBL/GenBank/DDBJ databases">
        <title>Chromobacterium muskegensis sp. nov., an insecticidal bacterium isolated from Sphagnum bogs.</title>
        <authorList>
            <person name="Sparks M.E."/>
            <person name="Blackburn M.B."/>
            <person name="Gundersen-Rindal D.E."/>
            <person name="Mitchell A."/>
            <person name="Farrar R."/>
            <person name="Kuhar D."/>
        </authorList>
    </citation>
    <scope>NUCLEOTIDE SEQUENCE [LARGE SCALE GENOMIC DNA]</scope>
    <source>
        <strain evidence="2 3">21-1</strain>
    </source>
</reference>
<name>A0A1D9LDU5_9NEIS</name>
<dbReference type="AlphaFoldDB" id="A0A1D9LDU5"/>
<feature type="transmembrane region" description="Helical" evidence="1">
    <location>
        <begin position="47"/>
        <end position="68"/>
    </location>
</feature>
<dbReference type="EMBL" id="CP017707">
    <property type="protein sequence ID" value="AOZ49447.1"/>
    <property type="molecule type" value="Genomic_DNA"/>
</dbReference>
<dbReference type="KEGG" id="cvc:BKX93_05185"/>
<accession>A0A1D9LDU5</accession>
<protein>
    <submittedName>
        <fullName evidence="2">Uncharacterized protein</fullName>
    </submittedName>
</protein>
<organism evidence="2 3">
    <name type="scientific">Chromobacterium vaccinii</name>
    <dbReference type="NCBI Taxonomy" id="1108595"/>
    <lineage>
        <taxon>Bacteria</taxon>
        <taxon>Pseudomonadati</taxon>
        <taxon>Pseudomonadota</taxon>
        <taxon>Betaproteobacteria</taxon>
        <taxon>Neisseriales</taxon>
        <taxon>Chromobacteriaceae</taxon>
        <taxon>Chromobacterium</taxon>
    </lineage>
</organism>
<proteinExistence type="predicted"/>
<dbReference type="Proteomes" id="UP000178776">
    <property type="component" value="Chromosome"/>
</dbReference>
<gene>
    <name evidence="2" type="ORF">BKX93_05185</name>
</gene>
<evidence type="ECO:0000313" key="3">
    <source>
        <dbReference type="Proteomes" id="UP000178776"/>
    </source>
</evidence>
<feature type="transmembrane region" description="Helical" evidence="1">
    <location>
        <begin position="74"/>
        <end position="95"/>
    </location>
</feature>
<keyword evidence="1" id="KW-1133">Transmembrane helix</keyword>
<keyword evidence="1" id="KW-0812">Transmembrane</keyword>
<evidence type="ECO:0000313" key="2">
    <source>
        <dbReference type="EMBL" id="AOZ49447.1"/>
    </source>
</evidence>